<dbReference type="SUPFAM" id="SSF158702">
    <property type="entry name" value="Sec63 N-terminal domain-like"/>
    <property type="match status" value="2"/>
</dbReference>
<keyword evidence="11" id="KW-0508">mRNA splicing</keyword>
<dbReference type="Pfam" id="PF18149">
    <property type="entry name" value="Helicase_PWI"/>
    <property type="match status" value="1"/>
</dbReference>
<evidence type="ECO:0000256" key="5">
    <source>
        <dbReference type="ARBA" id="ARBA00022737"/>
    </source>
</evidence>
<keyword evidence="9" id="KW-0067">ATP-binding</keyword>
<accession>A0ABD3I043</accession>
<evidence type="ECO:0000256" key="2">
    <source>
        <dbReference type="ARBA" id="ARBA00012552"/>
    </source>
</evidence>
<dbReference type="InterPro" id="IPR036390">
    <property type="entry name" value="WH_DNA-bd_sf"/>
</dbReference>
<dbReference type="FunFam" id="1.10.10.10:FF:000012">
    <property type="entry name" value="U5 small nuclear ribonucleoprotein helicase"/>
    <property type="match status" value="1"/>
</dbReference>
<dbReference type="FunFam" id="3.40.50.300:FF:000062">
    <property type="entry name" value="U5 small nuclear ribonucleoprotein helicase"/>
    <property type="match status" value="1"/>
</dbReference>
<feature type="compositionally biased region" description="Basic and acidic residues" evidence="15">
    <location>
        <begin position="385"/>
        <end position="418"/>
    </location>
</feature>
<comment type="subcellular location">
    <subcellularLocation>
        <location evidence="1">Nucleus</location>
    </subcellularLocation>
</comment>
<dbReference type="CDD" id="cd18021">
    <property type="entry name" value="DEXHc_Brr2_2"/>
    <property type="match status" value="1"/>
</dbReference>
<dbReference type="SUPFAM" id="SSF52540">
    <property type="entry name" value="P-loop containing nucleoside triphosphate hydrolases"/>
    <property type="match status" value="4"/>
</dbReference>
<organism evidence="18 19">
    <name type="scientific">Riccia sorocarpa</name>
    <dbReference type="NCBI Taxonomy" id="122646"/>
    <lineage>
        <taxon>Eukaryota</taxon>
        <taxon>Viridiplantae</taxon>
        <taxon>Streptophyta</taxon>
        <taxon>Embryophyta</taxon>
        <taxon>Marchantiophyta</taxon>
        <taxon>Marchantiopsida</taxon>
        <taxon>Marchantiidae</taxon>
        <taxon>Marchantiales</taxon>
        <taxon>Ricciaceae</taxon>
        <taxon>Riccia</taxon>
    </lineage>
</organism>
<keyword evidence="8" id="KW-0347">Helicase</keyword>
<evidence type="ECO:0000256" key="9">
    <source>
        <dbReference type="ARBA" id="ARBA00022840"/>
    </source>
</evidence>
<feature type="domain" description="Helicase ATP-binding" evidence="16">
    <location>
        <begin position="1362"/>
        <end position="1540"/>
    </location>
</feature>
<dbReference type="FunFam" id="2.60.40.150:FF:000048">
    <property type="entry name" value="U5 small nuclear ribonucleoprotein 200 kDa helicase"/>
    <property type="match status" value="1"/>
</dbReference>
<evidence type="ECO:0000256" key="14">
    <source>
        <dbReference type="ARBA" id="ARBA00055371"/>
    </source>
</evidence>
<dbReference type="InterPro" id="IPR041094">
    <property type="entry name" value="Brr2_helicase_PWI"/>
</dbReference>
<dbReference type="Pfam" id="PF00270">
    <property type="entry name" value="DEAD"/>
    <property type="match status" value="2"/>
</dbReference>
<dbReference type="InterPro" id="IPR014756">
    <property type="entry name" value="Ig_E-set"/>
</dbReference>
<evidence type="ECO:0000256" key="1">
    <source>
        <dbReference type="ARBA" id="ARBA00004123"/>
    </source>
</evidence>
<gene>
    <name evidence="18" type="ORF">R1sor_011169</name>
</gene>
<dbReference type="InterPro" id="IPR014001">
    <property type="entry name" value="Helicase_ATP-bd"/>
</dbReference>
<dbReference type="FunFam" id="1.10.3380.10:FF:000010">
    <property type="entry name" value="DExH-box ATP-dependent RNA helicase DExH12"/>
    <property type="match status" value="1"/>
</dbReference>
<dbReference type="GO" id="GO:0006397">
    <property type="term" value="P:mRNA processing"/>
    <property type="evidence" value="ECO:0007669"/>
    <property type="project" value="UniProtKB-KW"/>
</dbReference>
<keyword evidence="6" id="KW-0547">Nucleotide-binding</keyword>
<dbReference type="FunFam" id="3.40.50.300:FF:000368">
    <property type="entry name" value="U5 small nuclear ribonucleoprotein 200 kDa helicase"/>
    <property type="match status" value="1"/>
</dbReference>
<dbReference type="PROSITE" id="PS51192">
    <property type="entry name" value="HELICASE_ATP_BIND_1"/>
    <property type="match status" value="2"/>
</dbReference>
<name>A0ABD3I043_9MARC</name>
<keyword evidence="10" id="KW-0694">RNA-binding</keyword>
<dbReference type="FunFam" id="1.10.3380.10:FF:000001">
    <property type="entry name" value="U5 small nuclear ribonucleoprotein helicase"/>
    <property type="match status" value="1"/>
</dbReference>
<dbReference type="SUPFAM" id="SSF81296">
    <property type="entry name" value="E set domains"/>
    <property type="match status" value="1"/>
</dbReference>
<feature type="compositionally biased region" description="Basic and acidic residues" evidence="15">
    <location>
        <begin position="81"/>
        <end position="92"/>
    </location>
</feature>
<dbReference type="InterPro" id="IPR004179">
    <property type="entry name" value="Sec63-dom"/>
</dbReference>
<sequence length="2178" mass="246768">MAHLGGGAEAHARFKQYEYRANSSLVLTTDTRPRDTHEPTGEPESLWGKIDPKSFGDRVYHGRPQELEEKLTKAKKKRAAKEKEKSLTDVPKKPSKRQRGSQDESVFTIVDDGMYRPKTKETRAAYEALLSTIQLQFGDQPQDILRGAADEVLAVLKNDKFKDPDKKKEIEKLLNSMSQERFTQLVSIGKLISDYHEAGEGVTGGAGEALDDDIGVAVEFEEEEEEEESDLDEVQEDTDGEDDGQEAHENEGMQMGGIDDEEMEEADEGLNVQDIDAYWLQRKISQAYGDIDPQQSQKLAEDVLKYLAEGDDRDVENRLVMLLDYDKFDLIKLLLRNRLKIVWCTRLARAEDDEAKKKIEEEMNDQGPAMAAILEQLHATRATAKERQKNLERSIREEARKLRDGEVTGEGDKGRRSETYGGSDGGWLKGQRQLLDLEQLAFHRGGFLMANKRCELPSGSFRTAKKGYEEVHVPAMKPKPFAEGEELVKIADIPEWARPAFHGMNALNRVQSRVYETALFTHENLLLCAPTGAGKTNVAMLAILHEIGLQRKEDGSIDLSGFKIVYVAPMKALVAEMVGNLSNRLKDFGISVKELTGDQTLSRQQIEETQIIVTTPEKWDIITRKSGDRTYTQMVKLLIIDEIHLLHDNRGPVLESIVARTVRQIETTQDPIRLVGLSATLPNYDDVAIFLRVDKTKGLFYFDNSYRPCPLAQQYIGITVRKPLQRFQLMNEICYEKVMEAAGKHQILVFVHSRKETAKTARAIRDAALTNDTLGRFLKEDSASREILQSETNEVKSNDLRELLPYGFAIHHAGMARPDRTLVEDLFADGHIQVLVSTATLAWGVNLPAHTVIIKGTQIYNPEKGSWTELSPLDVMQMLGRAGRPQYDTNGLGIIITGHSELQYYLSLMNQQLPIESQYISKLADNLNAEIVLGTVQNAREACTWLGYTYLYIRMLRNPTLYGISVDALRSDTTLEERRADLVHSAASLLDKNNLVKYDRKGGYFQVTDLGRIASYYYITHGTMATYNEHLKPTMGDIELCRLFSLSEEFKFVSVREEEKMELAKLLDRVPIPVKESLEEPSAKINVLLQAYISQLKLEGLSLTSDMVFITQSAGRLMRALFEIVLKRGWAQLAEKALSLCKMVQRQMWSSQTPLRQFRGIPNDILSKVEKKDLPWERYYDLSSQEIGELIRFPKMGKTIHKFIHQFPKLELSAHVQPITRSVLKVDLTITPDFQWDEKIHGYVEPFWIIVEDNDGENILHHEYFLLKMQYVEEDHLLNFTVPIYEPLPPQYFIRVVSDKWLGAETVLPVSFRHLILPEKYPPPTELLDLQPLPVSALRNPAYEALYQQFRHFNPIQTQVFTVLYNTDDNVLVAAPTGSGKTICAEFAVLRMLQKSGENGSSRCVYIAPVEALAKERFRDWDSKFGKGLGVRVVELTGETATDMKLLEKGQIIISTPERWDVLSRRWKQRKLVQQVTLFLVDELHLIGGEGGPVLEVIVSRMRYIGSQAESQIRIVALSTSLANAKDLGEWIGASSHGLFNFPPGVRPVPLEIHIQGVDIANFEARMQAMTKPTYTAIVQHAKGGKPALVFVPTRKHARLTALDLVTYSTADGAERPQFLQCSEEDLAPFLAKVKEETLKHALSNGVGYLHEGLSTIEQEVTAELFKAGAIQVCVASSSMCWGMTSSAHLVVVMGTQYFDGRENAHTDYPITDLLQMMGRASRPLVDTSGKCVILCHAPRKEYYKKFLYEPFPVESHLDHYLHDHLNAEIVVRTIENKQDAVDYLTWTFMYRRLTQNPNYYNLQGVSHRHLSDHLSELVELTISDLESSKCVLVEDDMDLSPLNLGMIAAYYYISYTTIELFSSSLTAKTKMKGLIEILASASEYSRLPMRPGEDEMVRKLINHQRFSVDKPKYSDPHVKANALLQAHFSRHTLSGNLALDQKDVLLDASRLLQAMVDVISSSGWLNPALAAMELSQMVTQGLWERDSFLLQLPHFTKEVAKRCQENPGKPIESVFDLVEMDDTERRELLQMTSSQLLDIARVCNRFPNIDLGFEVLDKDEISTVETVVLQVTLERELEAKQELGPVDAPRFPKPKEEGWWLVVGDPKSNQLLAIKRVALQRKARVKLEFTSPSEPGRRTYILYFMCDAYLGCDQEYPVTIDVKESVEEEEEGKPMEE</sequence>
<evidence type="ECO:0000256" key="11">
    <source>
        <dbReference type="ARBA" id="ARBA00023187"/>
    </source>
</evidence>
<evidence type="ECO:0000256" key="12">
    <source>
        <dbReference type="ARBA" id="ARBA00023242"/>
    </source>
</evidence>
<dbReference type="Pfam" id="PF02889">
    <property type="entry name" value="Sec63"/>
    <property type="match status" value="2"/>
</dbReference>
<evidence type="ECO:0000259" key="16">
    <source>
        <dbReference type="PROSITE" id="PS51192"/>
    </source>
</evidence>
<evidence type="ECO:0000259" key="17">
    <source>
        <dbReference type="PROSITE" id="PS51194"/>
    </source>
</evidence>
<dbReference type="EC" id="3.6.4.13" evidence="2"/>
<dbReference type="InterPro" id="IPR011545">
    <property type="entry name" value="DEAD/DEAH_box_helicase_dom"/>
</dbReference>
<dbReference type="PIRSF" id="PIRSF039073">
    <property type="entry name" value="BRR2"/>
    <property type="match status" value="1"/>
</dbReference>
<dbReference type="SMART" id="SM00973">
    <property type="entry name" value="Sec63"/>
    <property type="match status" value="2"/>
</dbReference>
<dbReference type="PROSITE" id="PS51194">
    <property type="entry name" value="HELICASE_CTER"/>
    <property type="match status" value="2"/>
</dbReference>
<dbReference type="GO" id="GO:0016787">
    <property type="term" value="F:hydrolase activity"/>
    <property type="evidence" value="ECO:0007669"/>
    <property type="project" value="UniProtKB-KW"/>
</dbReference>
<evidence type="ECO:0000256" key="15">
    <source>
        <dbReference type="SAM" id="MobiDB-lite"/>
    </source>
</evidence>
<feature type="region of interest" description="Disordered" evidence="15">
    <location>
        <begin position="21"/>
        <end position="105"/>
    </location>
</feature>
<dbReference type="InterPro" id="IPR048863">
    <property type="entry name" value="BRR2_plug"/>
</dbReference>
<feature type="compositionally biased region" description="Basic and acidic residues" evidence="15">
    <location>
        <begin position="50"/>
        <end position="72"/>
    </location>
</feature>
<dbReference type="FunFam" id="1.10.150.20:FF:000013">
    <property type="entry name" value="U5 small nuclear ribonucleoprotein kDa helicase"/>
    <property type="match status" value="1"/>
</dbReference>
<keyword evidence="3" id="KW-0507">mRNA processing</keyword>
<dbReference type="SMART" id="SM00490">
    <property type="entry name" value="HELICc"/>
    <property type="match status" value="2"/>
</dbReference>
<keyword evidence="7" id="KW-0378">Hydrolase</keyword>
<evidence type="ECO:0000256" key="4">
    <source>
        <dbReference type="ARBA" id="ARBA00022728"/>
    </source>
</evidence>
<dbReference type="GO" id="GO:0003723">
    <property type="term" value="F:RNA binding"/>
    <property type="evidence" value="ECO:0007669"/>
    <property type="project" value="UniProtKB-KW"/>
</dbReference>
<dbReference type="InterPro" id="IPR057842">
    <property type="entry name" value="WH_MER3"/>
</dbReference>
<dbReference type="Gene3D" id="1.10.3380.10">
    <property type="entry name" value="Sec63 N-terminal domain-like domain"/>
    <property type="match status" value="2"/>
</dbReference>
<evidence type="ECO:0000256" key="7">
    <source>
        <dbReference type="ARBA" id="ARBA00022801"/>
    </source>
</evidence>
<evidence type="ECO:0000256" key="13">
    <source>
        <dbReference type="ARBA" id="ARBA00047984"/>
    </source>
</evidence>
<dbReference type="GO" id="GO:0005681">
    <property type="term" value="C:spliceosomal complex"/>
    <property type="evidence" value="ECO:0007669"/>
    <property type="project" value="UniProtKB-KW"/>
</dbReference>
<dbReference type="FunFam" id="3.40.50.300:FF:000254">
    <property type="entry name" value="U5 small nuclear ribonucleoprotein helicase"/>
    <property type="match status" value="1"/>
</dbReference>
<evidence type="ECO:0000256" key="8">
    <source>
        <dbReference type="ARBA" id="ARBA00022806"/>
    </source>
</evidence>
<dbReference type="InterPro" id="IPR027417">
    <property type="entry name" value="P-loop_NTPase"/>
</dbReference>
<keyword evidence="4" id="KW-0747">Spliceosome</keyword>
<comment type="caution">
    <text evidence="18">The sequence shown here is derived from an EMBL/GenBank/DDBJ whole genome shotgun (WGS) entry which is preliminary data.</text>
</comment>
<dbReference type="InterPro" id="IPR001650">
    <property type="entry name" value="Helicase_C-like"/>
</dbReference>
<dbReference type="CDD" id="cd18795">
    <property type="entry name" value="SF2_C_Ski2"/>
    <property type="match status" value="2"/>
</dbReference>
<dbReference type="SMART" id="SM00382">
    <property type="entry name" value="AAA"/>
    <property type="match status" value="2"/>
</dbReference>
<feature type="domain" description="Helicase C-terminal" evidence="17">
    <location>
        <begin position="1574"/>
        <end position="1783"/>
    </location>
</feature>
<dbReference type="CDD" id="cd18019">
    <property type="entry name" value="DEXHc_Brr2_1"/>
    <property type="match status" value="1"/>
</dbReference>
<dbReference type="Pfam" id="PF00271">
    <property type="entry name" value="Helicase_C"/>
    <property type="match status" value="1"/>
</dbReference>
<evidence type="ECO:0000256" key="3">
    <source>
        <dbReference type="ARBA" id="ARBA00022664"/>
    </source>
</evidence>
<dbReference type="Gene3D" id="2.60.40.150">
    <property type="entry name" value="C2 domain"/>
    <property type="match status" value="2"/>
</dbReference>
<dbReference type="FunFam" id="1.10.10.10:FF:000024">
    <property type="entry name" value="U5 small nuclear ribonucleoprotein helicase"/>
    <property type="match status" value="1"/>
</dbReference>
<keyword evidence="19" id="KW-1185">Reference proteome</keyword>
<proteinExistence type="predicted"/>
<dbReference type="SMART" id="SM00487">
    <property type="entry name" value="DEXDc"/>
    <property type="match status" value="2"/>
</dbReference>
<keyword evidence="5" id="KW-0677">Repeat</keyword>
<reference evidence="18 19" key="1">
    <citation type="submission" date="2024-09" db="EMBL/GenBank/DDBJ databases">
        <title>Chromosome-scale assembly of Riccia sorocarpa.</title>
        <authorList>
            <person name="Paukszto L."/>
        </authorList>
    </citation>
    <scope>NUCLEOTIDE SEQUENCE [LARGE SCALE GENOMIC DNA]</scope>
    <source>
        <strain evidence="18">LP-2024</strain>
        <tissue evidence="18">Aerial parts of the thallus</tissue>
    </source>
</reference>
<dbReference type="Pfam" id="PF23445">
    <property type="entry name" value="WHD_SNRNP200"/>
    <property type="match status" value="2"/>
</dbReference>
<dbReference type="FunFam" id="2.60.40.150:FF:000004">
    <property type="entry name" value="RNA helicase, activating signal cointegrator 1"/>
    <property type="match status" value="1"/>
</dbReference>
<dbReference type="GO" id="GO:0003724">
    <property type="term" value="F:RNA helicase activity"/>
    <property type="evidence" value="ECO:0007669"/>
    <property type="project" value="UniProtKB-EC"/>
</dbReference>
<evidence type="ECO:0000256" key="10">
    <source>
        <dbReference type="ARBA" id="ARBA00022884"/>
    </source>
</evidence>
<feature type="region of interest" description="Disordered" evidence="15">
    <location>
        <begin position="385"/>
        <end position="424"/>
    </location>
</feature>
<dbReference type="FunFam" id="3.40.50.300:FF:000102">
    <property type="entry name" value="RNA helicase, activating signal cointegrator 1"/>
    <property type="match status" value="1"/>
</dbReference>
<dbReference type="Gene3D" id="1.10.10.10">
    <property type="entry name" value="Winged helix-like DNA-binding domain superfamily/Winged helix DNA-binding domain"/>
    <property type="match status" value="2"/>
</dbReference>
<dbReference type="InterPro" id="IPR036388">
    <property type="entry name" value="WH-like_DNA-bd_sf"/>
</dbReference>
<feature type="compositionally biased region" description="Polar residues" evidence="15">
    <location>
        <begin position="21"/>
        <end position="30"/>
    </location>
</feature>
<feature type="compositionally biased region" description="Basic and acidic residues" evidence="15">
    <location>
        <begin position="31"/>
        <end position="40"/>
    </location>
</feature>
<dbReference type="FunFam" id="1.10.150.20:FF:000004">
    <property type="entry name" value="U5 small nuclear ribonucleoprotein helicase"/>
    <property type="match status" value="1"/>
</dbReference>
<dbReference type="EMBL" id="JBJQOH010000002">
    <property type="protein sequence ID" value="KAL3697093.1"/>
    <property type="molecule type" value="Genomic_DNA"/>
</dbReference>
<dbReference type="Pfam" id="PF21188">
    <property type="entry name" value="BRR2_plug"/>
    <property type="match status" value="1"/>
</dbReference>
<dbReference type="SUPFAM" id="SSF46785">
    <property type="entry name" value="Winged helix' DNA-binding domain"/>
    <property type="match status" value="2"/>
</dbReference>
<comment type="catalytic activity">
    <reaction evidence="13">
        <text>ATP + H2O = ADP + phosphate + H(+)</text>
        <dbReference type="Rhea" id="RHEA:13065"/>
        <dbReference type="ChEBI" id="CHEBI:15377"/>
        <dbReference type="ChEBI" id="CHEBI:15378"/>
        <dbReference type="ChEBI" id="CHEBI:30616"/>
        <dbReference type="ChEBI" id="CHEBI:43474"/>
        <dbReference type="ChEBI" id="CHEBI:456216"/>
        <dbReference type="EC" id="3.6.4.13"/>
    </reaction>
</comment>
<comment type="function">
    <text evidence="14">RNA helicase that plays an essential role in pre-mRNA splicing as component of the U5 snRNP and U4/U6-U5 tri-snRNP complexes. Involved in spliceosome assembly, activation and disassembly.</text>
</comment>
<dbReference type="Gene3D" id="1.10.150.20">
    <property type="entry name" value="5' to 3' exonuclease, C-terminal subdomain"/>
    <property type="match status" value="2"/>
</dbReference>
<keyword evidence="12" id="KW-0539">Nucleus</keyword>
<dbReference type="GO" id="GO:0008380">
    <property type="term" value="P:RNA splicing"/>
    <property type="evidence" value="ECO:0007669"/>
    <property type="project" value="UniProtKB-KW"/>
</dbReference>
<feature type="region of interest" description="Disordered" evidence="15">
    <location>
        <begin position="220"/>
        <end position="252"/>
    </location>
</feature>
<feature type="compositionally biased region" description="Acidic residues" evidence="15">
    <location>
        <begin position="220"/>
        <end position="244"/>
    </location>
</feature>
<dbReference type="InterPro" id="IPR050474">
    <property type="entry name" value="Hel308_SKI2-like"/>
</dbReference>
<dbReference type="InterPro" id="IPR035892">
    <property type="entry name" value="C2_domain_sf"/>
</dbReference>
<dbReference type="PANTHER" id="PTHR47961">
    <property type="entry name" value="DNA POLYMERASE THETA, PUTATIVE (AFU_ORTHOLOGUE AFUA_1G05260)-RELATED"/>
    <property type="match status" value="1"/>
</dbReference>
<dbReference type="Proteomes" id="UP001633002">
    <property type="component" value="Unassembled WGS sequence"/>
</dbReference>
<evidence type="ECO:0000256" key="6">
    <source>
        <dbReference type="ARBA" id="ARBA00022741"/>
    </source>
</evidence>
<evidence type="ECO:0000313" key="18">
    <source>
        <dbReference type="EMBL" id="KAL3697093.1"/>
    </source>
</evidence>
<protein>
    <recommendedName>
        <fullName evidence="2">RNA helicase</fullName>
        <ecNumber evidence="2">3.6.4.13</ecNumber>
    </recommendedName>
</protein>
<dbReference type="PANTHER" id="PTHR47961:SF4">
    <property type="entry name" value="ACTIVATING SIGNAL COINTEGRATOR 1 COMPLEX SUBUNIT 3"/>
    <property type="match status" value="1"/>
</dbReference>
<feature type="domain" description="Helicase ATP-binding" evidence="16">
    <location>
        <begin position="516"/>
        <end position="699"/>
    </location>
</feature>
<feature type="domain" description="Helicase C-terminal" evidence="17">
    <location>
        <begin position="725"/>
        <end position="928"/>
    </location>
</feature>
<evidence type="ECO:0000313" key="19">
    <source>
        <dbReference type="Proteomes" id="UP001633002"/>
    </source>
</evidence>
<dbReference type="Gene3D" id="3.40.50.300">
    <property type="entry name" value="P-loop containing nucleotide triphosphate hydrolases"/>
    <property type="match status" value="4"/>
</dbReference>
<dbReference type="InterPro" id="IPR003593">
    <property type="entry name" value="AAA+_ATPase"/>
</dbReference>
<dbReference type="GO" id="GO:0005524">
    <property type="term" value="F:ATP binding"/>
    <property type="evidence" value="ECO:0007669"/>
    <property type="project" value="UniProtKB-KW"/>
</dbReference>